<keyword evidence="7 10" id="KW-0804">Transcription</keyword>
<feature type="compositionally biased region" description="Low complexity" evidence="11">
    <location>
        <begin position="79"/>
        <end position="96"/>
    </location>
</feature>
<comment type="similarity">
    <text evidence="10">Belongs to the nuclear hormone receptor family.</text>
</comment>
<keyword evidence="4 10" id="KW-0862">Zinc</keyword>
<dbReference type="AlphaFoldDB" id="A0AA36CTT7"/>
<dbReference type="PROSITE" id="PS51030">
    <property type="entry name" value="NUCLEAR_REC_DBD_2"/>
    <property type="match status" value="1"/>
</dbReference>
<dbReference type="Pfam" id="PF00104">
    <property type="entry name" value="Hormone_recep"/>
    <property type="match status" value="1"/>
</dbReference>
<feature type="compositionally biased region" description="Low complexity" evidence="11">
    <location>
        <begin position="266"/>
        <end position="283"/>
    </location>
</feature>
<feature type="non-terminal residue" evidence="14">
    <location>
        <position position="586"/>
    </location>
</feature>
<dbReference type="GO" id="GO:0006357">
    <property type="term" value="P:regulation of transcription by RNA polymerase II"/>
    <property type="evidence" value="ECO:0007669"/>
    <property type="project" value="UniProtKB-ARBA"/>
</dbReference>
<evidence type="ECO:0000313" key="15">
    <source>
        <dbReference type="Proteomes" id="UP001177023"/>
    </source>
</evidence>
<protein>
    <submittedName>
        <fullName evidence="14">Uncharacterized protein</fullName>
    </submittedName>
</protein>
<dbReference type="GO" id="GO:0005634">
    <property type="term" value="C:nucleus"/>
    <property type="evidence" value="ECO:0007669"/>
    <property type="project" value="UniProtKB-SubCell"/>
</dbReference>
<keyword evidence="6 10" id="KW-0238">DNA-binding</keyword>
<evidence type="ECO:0000313" key="14">
    <source>
        <dbReference type="EMBL" id="CAJ0575225.1"/>
    </source>
</evidence>
<evidence type="ECO:0000256" key="8">
    <source>
        <dbReference type="ARBA" id="ARBA00023170"/>
    </source>
</evidence>
<keyword evidence="3 10" id="KW-0863">Zinc-finger</keyword>
<evidence type="ECO:0000256" key="9">
    <source>
        <dbReference type="ARBA" id="ARBA00023242"/>
    </source>
</evidence>
<dbReference type="InterPro" id="IPR013088">
    <property type="entry name" value="Znf_NHR/GATA"/>
</dbReference>
<evidence type="ECO:0000259" key="12">
    <source>
        <dbReference type="PROSITE" id="PS51030"/>
    </source>
</evidence>
<dbReference type="GO" id="GO:0008270">
    <property type="term" value="F:zinc ion binding"/>
    <property type="evidence" value="ECO:0007669"/>
    <property type="project" value="UniProtKB-KW"/>
</dbReference>
<name>A0AA36CTT7_9BILA</name>
<dbReference type="SUPFAM" id="SSF57716">
    <property type="entry name" value="Glucocorticoid receptor-like (DNA-binding domain)"/>
    <property type="match status" value="1"/>
</dbReference>
<dbReference type="PANTHER" id="PTHR48092">
    <property type="entry name" value="KNIRPS-RELATED PROTEIN-RELATED"/>
    <property type="match status" value="1"/>
</dbReference>
<reference evidence="14" key="1">
    <citation type="submission" date="2023-06" db="EMBL/GenBank/DDBJ databases">
        <authorList>
            <person name="Delattre M."/>
        </authorList>
    </citation>
    <scope>NUCLEOTIDE SEQUENCE</scope>
    <source>
        <strain evidence="14">AF72</strain>
    </source>
</reference>
<dbReference type="Pfam" id="PF00105">
    <property type="entry name" value="zf-C4"/>
    <property type="match status" value="1"/>
</dbReference>
<keyword evidence="9 10" id="KW-0539">Nucleus</keyword>
<feature type="region of interest" description="Disordered" evidence="11">
    <location>
        <begin position="117"/>
        <end position="136"/>
    </location>
</feature>
<feature type="region of interest" description="Disordered" evidence="11">
    <location>
        <begin position="1"/>
        <end position="29"/>
    </location>
</feature>
<dbReference type="SMART" id="SM00430">
    <property type="entry name" value="HOLI"/>
    <property type="match status" value="1"/>
</dbReference>
<dbReference type="InterPro" id="IPR001628">
    <property type="entry name" value="Znf_hrmn_rcpt"/>
</dbReference>
<evidence type="ECO:0000256" key="7">
    <source>
        <dbReference type="ARBA" id="ARBA00023163"/>
    </source>
</evidence>
<dbReference type="EMBL" id="CATQJA010002636">
    <property type="protein sequence ID" value="CAJ0575225.1"/>
    <property type="molecule type" value="Genomic_DNA"/>
</dbReference>
<accession>A0AA36CTT7</accession>
<organism evidence="14 15">
    <name type="scientific">Mesorhabditis spiculigera</name>
    <dbReference type="NCBI Taxonomy" id="96644"/>
    <lineage>
        <taxon>Eukaryota</taxon>
        <taxon>Metazoa</taxon>
        <taxon>Ecdysozoa</taxon>
        <taxon>Nematoda</taxon>
        <taxon>Chromadorea</taxon>
        <taxon>Rhabditida</taxon>
        <taxon>Rhabditina</taxon>
        <taxon>Rhabditomorpha</taxon>
        <taxon>Rhabditoidea</taxon>
        <taxon>Rhabditidae</taxon>
        <taxon>Mesorhabditinae</taxon>
        <taxon>Mesorhabditis</taxon>
    </lineage>
</organism>
<dbReference type="PRINTS" id="PR00398">
    <property type="entry name" value="STRDHORMONER"/>
</dbReference>
<evidence type="ECO:0000256" key="6">
    <source>
        <dbReference type="ARBA" id="ARBA00023125"/>
    </source>
</evidence>
<feature type="compositionally biased region" description="Polar residues" evidence="11">
    <location>
        <begin position="117"/>
        <end position="129"/>
    </location>
</feature>
<evidence type="ECO:0000259" key="13">
    <source>
        <dbReference type="PROSITE" id="PS51843"/>
    </source>
</evidence>
<sequence>MLGQGASNQPDAPAPTLHRPVPIQPLRPDLGLHPISPASSGIADPFGLYRLYLAHLRPSTLSHVFPNLSLASQLKNQLAQQQAATSSPSTTAASTPVPRLDSEKFSWIAQYQHSSTDTSPALSTLSSPAEPSLFSERAQNDAVETADTVEDDETSSCGICGDRSSGLHYGIYTCEGCKGFFKRTVQNKRVYQCSGGQSDCPITKEQRNRCQYCRFQKCLRQGMVIEAVREDRMPGGRNGSAIYSIYKMKYKKSGRKIGGEYSRRISSGSNTNTDTSSSTGSSGRANAVISVTPLPPTSQDEMCSWTAPHSTSRNLIQELIDIDGIDRLINLKGLKISMRDDEDLAPATQRLSRIGDEIVEQLVEWAKQLPFYGELPVEVHTHLLTQRWAELVLLSACFYSTCSVTDVAEDSAVSATTLDENGEVSFVDSGVNIRLLQNRLSQVMRKDIPLEHVMKEAGALVEKFTALLNTFSRLRVSPEAYVCIKAIVLLHYSTADMGEGRDGMIRNAFVRRVSAIQDQFVKALQIHLLQHENGPRLSDVLTWLPQLHSASSVLLHSKMFYVPFLICKNPEKLTARSPTPTSEASD</sequence>
<gene>
    <name evidence="14" type="ORF">MSPICULIGERA_LOCUS13540</name>
</gene>
<evidence type="ECO:0000256" key="1">
    <source>
        <dbReference type="ARBA" id="ARBA00004123"/>
    </source>
</evidence>
<evidence type="ECO:0000256" key="4">
    <source>
        <dbReference type="ARBA" id="ARBA00022833"/>
    </source>
</evidence>
<feature type="region of interest" description="Disordered" evidence="11">
    <location>
        <begin position="79"/>
        <end position="98"/>
    </location>
</feature>
<dbReference type="Proteomes" id="UP001177023">
    <property type="component" value="Unassembled WGS sequence"/>
</dbReference>
<keyword evidence="5 10" id="KW-0805">Transcription regulation</keyword>
<dbReference type="PROSITE" id="PS51843">
    <property type="entry name" value="NR_LBD"/>
    <property type="match status" value="1"/>
</dbReference>
<dbReference type="SUPFAM" id="SSF48508">
    <property type="entry name" value="Nuclear receptor ligand-binding domain"/>
    <property type="match status" value="1"/>
</dbReference>
<evidence type="ECO:0000256" key="5">
    <source>
        <dbReference type="ARBA" id="ARBA00023015"/>
    </source>
</evidence>
<keyword evidence="8 10" id="KW-0675">Receptor</keyword>
<proteinExistence type="inferred from homology"/>
<dbReference type="InterPro" id="IPR050200">
    <property type="entry name" value="Nuclear_hormone_rcpt_NR3"/>
</dbReference>
<dbReference type="GO" id="GO:0043565">
    <property type="term" value="F:sequence-specific DNA binding"/>
    <property type="evidence" value="ECO:0007669"/>
    <property type="project" value="InterPro"/>
</dbReference>
<dbReference type="PROSITE" id="PS00031">
    <property type="entry name" value="NUCLEAR_REC_DBD_1"/>
    <property type="match status" value="1"/>
</dbReference>
<keyword evidence="15" id="KW-1185">Reference proteome</keyword>
<keyword evidence="2 10" id="KW-0479">Metal-binding</keyword>
<dbReference type="FunFam" id="3.30.50.10:FF:000006">
    <property type="entry name" value="Nuclear receptor subfamily 5 group A member"/>
    <property type="match status" value="1"/>
</dbReference>
<feature type="compositionally biased region" description="Polar residues" evidence="11">
    <location>
        <begin position="1"/>
        <end position="10"/>
    </location>
</feature>
<feature type="region of interest" description="Disordered" evidence="11">
    <location>
        <begin position="260"/>
        <end position="287"/>
    </location>
</feature>
<dbReference type="InterPro" id="IPR000536">
    <property type="entry name" value="Nucl_hrmn_rcpt_lig-bd"/>
</dbReference>
<comment type="subcellular location">
    <subcellularLocation>
        <location evidence="1 10">Nucleus</location>
    </subcellularLocation>
</comment>
<evidence type="ECO:0000256" key="3">
    <source>
        <dbReference type="ARBA" id="ARBA00022771"/>
    </source>
</evidence>
<comment type="caution">
    <text evidence="14">The sequence shown here is derived from an EMBL/GenBank/DDBJ whole genome shotgun (WGS) entry which is preliminary data.</text>
</comment>
<dbReference type="PRINTS" id="PR00047">
    <property type="entry name" value="STROIDFINGER"/>
</dbReference>
<dbReference type="Gene3D" id="3.30.50.10">
    <property type="entry name" value="Erythroid Transcription Factor GATA-1, subunit A"/>
    <property type="match status" value="1"/>
</dbReference>
<evidence type="ECO:0000256" key="10">
    <source>
        <dbReference type="RuleBase" id="RU004334"/>
    </source>
</evidence>
<feature type="domain" description="NR LBD" evidence="13">
    <location>
        <begin position="311"/>
        <end position="580"/>
    </location>
</feature>
<dbReference type="SMART" id="SM00399">
    <property type="entry name" value="ZnF_C4"/>
    <property type="match status" value="1"/>
</dbReference>
<dbReference type="GO" id="GO:0003700">
    <property type="term" value="F:DNA-binding transcription factor activity"/>
    <property type="evidence" value="ECO:0007669"/>
    <property type="project" value="InterPro"/>
</dbReference>
<dbReference type="InterPro" id="IPR035500">
    <property type="entry name" value="NHR-like_dom_sf"/>
</dbReference>
<dbReference type="Gene3D" id="1.10.565.10">
    <property type="entry name" value="Retinoid X Receptor"/>
    <property type="match status" value="1"/>
</dbReference>
<evidence type="ECO:0000256" key="2">
    <source>
        <dbReference type="ARBA" id="ARBA00022723"/>
    </source>
</evidence>
<evidence type="ECO:0000256" key="11">
    <source>
        <dbReference type="SAM" id="MobiDB-lite"/>
    </source>
</evidence>
<dbReference type="InterPro" id="IPR001723">
    <property type="entry name" value="Nuclear_hrmn_rcpt"/>
</dbReference>
<feature type="domain" description="Nuclear receptor" evidence="12">
    <location>
        <begin position="154"/>
        <end position="230"/>
    </location>
</feature>